<organism evidence="1 2">
    <name type="scientific">Boothiomyces macroporosus</name>
    <dbReference type="NCBI Taxonomy" id="261099"/>
    <lineage>
        <taxon>Eukaryota</taxon>
        <taxon>Fungi</taxon>
        <taxon>Fungi incertae sedis</taxon>
        <taxon>Chytridiomycota</taxon>
        <taxon>Chytridiomycota incertae sedis</taxon>
        <taxon>Chytridiomycetes</taxon>
        <taxon>Rhizophydiales</taxon>
        <taxon>Terramycetaceae</taxon>
        <taxon>Boothiomyces</taxon>
    </lineage>
</organism>
<accession>A0AAD5Y2G7</accession>
<sequence length="263" mass="30125">MNLISEITGAPTKFNPTRIPAQNYHVNQSVYVPAKPTAIKRKVEIKDFIEEKPEMISNQYDSKETENNDVKTSGENHCDAIEINWKPVAAQKKLHEHTAEVEKHIIEHPGHISHQLEQQRIYTQAAPKKLKVKPKVIHHATNIRINYSPHHIYKGFTDEEPERVSVQKLIHFPPPNCNSVLYHTIQGKLARKIKQNIQEPVQKTACREPPPAEPSRMDSVADLSMYIQCPTNGDCKSSWKSLYSWIGRKSPSFWKVLFSNLVG</sequence>
<protein>
    <submittedName>
        <fullName evidence="1">Uncharacterized protein</fullName>
    </submittedName>
</protein>
<keyword evidence="2" id="KW-1185">Reference proteome</keyword>
<reference evidence="1" key="1">
    <citation type="submission" date="2020-05" db="EMBL/GenBank/DDBJ databases">
        <title>Phylogenomic resolution of chytrid fungi.</title>
        <authorList>
            <person name="Stajich J.E."/>
            <person name="Amses K."/>
            <person name="Simmons R."/>
            <person name="Seto K."/>
            <person name="Myers J."/>
            <person name="Bonds A."/>
            <person name="Quandt C.A."/>
            <person name="Barry K."/>
            <person name="Liu P."/>
            <person name="Grigoriev I."/>
            <person name="Longcore J.E."/>
            <person name="James T.Y."/>
        </authorList>
    </citation>
    <scope>NUCLEOTIDE SEQUENCE</scope>
    <source>
        <strain evidence="1">PLAUS21</strain>
    </source>
</reference>
<evidence type="ECO:0000313" key="2">
    <source>
        <dbReference type="Proteomes" id="UP001210925"/>
    </source>
</evidence>
<dbReference type="Proteomes" id="UP001210925">
    <property type="component" value="Unassembled WGS sequence"/>
</dbReference>
<proteinExistence type="predicted"/>
<comment type="caution">
    <text evidence="1">The sequence shown here is derived from an EMBL/GenBank/DDBJ whole genome shotgun (WGS) entry which is preliminary data.</text>
</comment>
<name>A0AAD5Y2G7_9FUNG</name>
<dbReference type="EMBL" id="JADGKB010000057">
    <property type="protein sequence ID" value="KAJ3255975.1"/>
    <property type="molecule type" value="Genomic_DNA"/>
</dbReference>
<evidence type="ECO:0000313" key="1">
    <source>
        <dbReference type="EMBL" id="KAJ3255975.1"/>
    </source>
</evidence>
<dbReference type="AlphaFoldDB" id="A0AAD5Y2G7"/>
<gene>
    <name evidence="1" type="ORF">HK103_005782</name>
</gene>